<dbReference type="GO" id="GO:0016810">
    <property type="term" value="F:hydrolase activity, acting on carbon-nitrogen (but not peptide) bonds"/>
    <property type="evidence" value="ECO:0007669"/>
    <property type="project" value="InterPro"/>
</dbReference>
<dbReference type="InterPro" id="IPR057744">
    <property type="entry name" value="OTAase-like"/>
</dbReference>
<evidence type="ECO:0000313" key="2">
    <source>
        <dbReference type="EMBL" id="HIR60426.1"/>
    </source>
</evidence>
<dbReference type="SUPFAM" id="SSF51338">
    <property type="entry name" value="Composite domain of metallo-dependent hydrolases"/>
    <property type="match status" value="1"/>
</dbReference>
<dbReference type="InterPro" id="IPR006680">
    <property type="entry name" value="Amidohydro-rel"/>
</dbReference>
<dbReference type="PANTHER" id="PTHR43135">
    <property type="entry name" value="ALPHA-D-RIBOSE 1-METHYLPHOSPHONATE 5-TRIPHOSPHATE DIPHOSPHATASE"/>
    <property type="match status" value="1"/>
</dbReference>
<accession>A0A9D1J471</accession>
<dbReference type="SUPFAM" id="SSF51556">
    <property type="entry name" value="Metallo-dependent hydrolases"/>
    <property type="match status" value="1"/>
</dbReference>
<dbReference type="AlphaFoldDB" id="A0A9D1J471"/>
<dbReference type="CDD" id="cd01299">
    <property type="entry name" value="Met_dep_hydrolase_A"/>
    <property type="match status" value="1"/>
</dbReference>
<sequence>MNKILLRGRMIDAVSDTPVEDAAVLIEGDRIAYAGPYENCPEKELPAYSFPGGTILPGFIDVHAHLTGDEDAGSFANGQLFGDQLIGAVYQVGLLLDAGFTGIRDMSEAGFYLSRGVERGAIRGPRIVPGGKVLGITSGHVDMGPQMTKEYINAHDHLSMLCDGPDDCVRAVREQFRMGAKFIKICATGGVSSPTDRVDDVQFSPEELRAIVGEAERHHTYVTAHCTGYEGAYQALLAGVKCIEHGVMLTQREIDLMAEKKVPLVSTLSVSLGVANMPGLPDWMRAKASLCAEANKKTIAMARKAGVKIALGTDFSNSKNTPYLENGREFEAMVRGGLTPMESIKAGTINAAEVMQMGDELGSLEAGKLADAVIVDGDPLEDIFCLTHADHVKLVIKDGKIEKNTL</sequence>
<dbReference type="EMBL" id="DVHA01000083">
    <property type="protein sequence ID" value="HIR60426.1"/>
    <property type="molecule type" value="Genomic_DNA"/>
</dbReference>
<evidence type="ECO:0000259" key="1">
    <source>
        <dbReference type="Pfam" id="PF01979"/>
    </source>
</evidence>
<organism evidence="2 3">
    <name type="scientific">Candidatus Faecivivens stercoravium</name>
    <dbReference type="NCBI Taxonomy" id="2840803"/>
    <lineage>
        <taxon>Bacteria</taxon>
        <taxon>Bacillati</taxon>
        <taxon>Bacillota</taxon>
        <taxon>Clostridia</taxon>
        <taxon>Eubacteriales</taxon>
        <taxon>Oscillospiraceae</taxon>
        <taxon>Oscillospiraceae incertae sedis</taxon>
        <taxon>Candidatus Faecivivens</taxon>
    </lineage>
</organism>
<dbReference type="InterPro" id="IPR032466">
    <property type="entry name" value="Metal_Hydrolase"/>
</dbReference>
<dbReference type="PANTHER" id="PTHR43135:SF3">
    <property type="entry name" value="ALPHA-D-RIBOSE 1-METHYLPHOSPHONATE 5-TRIPHOSPHATE DIPHOSPHATASE"/>
    <property type="match status" value="1"/>
</dbReference>
<proteinExistence type="predicted"/>
<feature type="domain" description="Amidohydrolase-related" evidence="1">
    <location>
        <begin position="54"/>
        <end position="401"/>
    </location>
</feature>
<protein>
    <submittedName>
        <fullName evidence="2">Amidohydrolase family protein</fullName>
    </submittedName>
</protein>
<dbReference type="Proteomes" id="UP000824241">
    <property type="component" value="Unassembled WGS sequence"/>
</dbReference>
<dbReference type="Pfam" id="PF01979">
    <property type="entry name" value="Amidohydro_1"/>
    <property type="match status" value="1"/>
</dbReference>
<dbReference type="InterPro" id="IPR051781">
    <property type="entry name" value="Metallo-dep_Hydrolase"/>
</dbReference>
<reference evidence="2" key="1">
    <citation type="submission" date="2020-10" db="EMBL/GenBank/DDBJ databases">
        <authorList>
            <person name="Gilroy R."/>
        </authorList>
    </citation>
    <scope>NUCLEOTIDE SEQUENCE</scope>
    <source>
        <strain evidence="2">CHK189-12415</strain>
    </source>
</reference>
<reference evidence="2" key="2">
    <citation type="journal article" date="2021" name="PeerJ">
        <title>Extensive microbial diversity within the chicken gut microbiome revealed by metagenomics and culture.</title>
        <authorList>
            <person name="Gilroy R."/>
            <person name="Ravi A."/>
            <person name="Getino M."/>
            <person name="Pursley I."/>
            <person name="Horton D.L."/>
            <person name="Alikhan N.F."/>
            <person name="Baker D."/>
            <person name="Gharbi K."/>
            <person name="Hall N."/>
            <person name="Watson M."/>
            <person name="Adriaenssens E.M."/>
            <person name="Foster-Nyarko E."/>
            <person name="Jarju S."/>
            <person name="Secka A."/>
            <person name="Antonio M."/>
            <person name="Oren A."/>
            <person name="Chaudhuri R.R."/>
            <person name="La Ragione R."/>
            <person name="Hildebrand F."/>
            <person name="Pallen M.J."/>
        </authorList>
    </citation>
    <scope>NUCLEOTIDE SEQUENCE</scope>
    <source>
        <strain evidence="2">CHK189-12415</strain>
    </source>
</reference>
<gene>
    <name evidence="2" type="ORF">IAB37_02465</name>
</gene>
<dbReference type="InterPro" id="IPR011059">
    <property type="entry name" value="Metal-dep_hydrolase_composite"/>
</dbReference>
<name>A0A9D1J471_9FIRM</name>
<comment type="caution">
    <text evidence="2">The sequence shown here is derived from an EMBL/GenBank/DDBJ whole genome shotgun (WGS) entry which is preliminary data.</text>
</comment>
<evidence type="ECO:0000313" key="3">
    <source>
        <dbReference type="Proteomes" id="UP000824241"/>
    </source>
</evidence>
<dbReference type="Gene3D" id="3.20.20.140">
    <property type="entry name" value="Metal-dependent hydrolases"/>
    <property type="match status" value="1"/>
</dbReference>
<dbReference type="Gene3D" id="2.30.40.10">
    <property type="entry name" value="Urease, subunit C, domain 1"/>
    <property type="match status" value="1"/>
</dbReference>